<dbReference type="Pfam" id="PF00672">
    <property type="entry name" value="HAMP"/>
    <property type="match status" value="1"/>
</dbReference>
<evidence type="ECO:0000313" key="15">
    <source>
        <dbReference type="EMBL" id="HHI96497.1"/>
    </source>
</evidence>
<feature type="transmembrane region" description="Helical" evidence="11">
    <location>
        <begin position="12"/>
        <end position="30"/>
    </location>
</feature>
<dbReference type="Pfam" id="PF08448">
    <property type="entry name" value="PAS_4"/>
    <property type="match status" value="1"/>
</dbReference>
<dbReference type="GO" id="GO:0005886">
    <property type="term" value="C:plasma membrane"/>
    <property type="evidence" value="ECO:0007669"/>
    <property type="project" value="UniProtKB-SubCell"/>
</dbReference>
<dbReference type="PROSITE" id="PS50885">
    <property type="entry name" value="HAMP"/>
    <property type="match status" value="1"/>
</dbReference>
<dbReference type="Pfam" id="PF00512">
    <property type="entry name" value="HisKA"/>
    <property type="match status" value="1"/>
</dbReference>
<feature type="transmembrane region" description="Helical" evidence="11">
    <location>
        <begin position="87"/>
        <end position="109"/>
    </location>
</feature>
<keyword evidence="11" id="KW-1133">Transmembrane helix</keyword>
<keyword evidence="4" id="KW-1003">Cell membrane</keyword>
<dbReference type="SMART" id="SM00091">
    <property type="entry name" value="PAS"/>
    <property type="match status" value="1"/>
</dbReference>
<evidence type="ECO:0000256" key="6">
    <source>
        <dbReference type="ARBA" id="ARBA00022679"/>
    </source>
</evidence>
<keyword evidence="7" id="KW-0547">Nucleotide-binding</keyword>
<dbReference type="PANTHER" id="PTHR44936:SF10">
    <property type="entry name" value="SENSOR PROTEIN RSTB"/>
    <property type="match status" value="1"/>
</dbReference>
<dbReference type="SMART" id="SM00387">
    <property type="entry name" value="HATPase_c"/>
    <property type="match status" value="1"/>
</dbReference>
<evidence type="ECO:0000256" key="3">
    <source>
        <dbReference type="ARBA" id="ARBA00012438"/>
    </source>
</evidence>
<dbReference type="AlphaFoldDB" id="A0A7V5U1U2"/>
<dbReference type="PROSITE" id="PS50109">
    <property type="entry name" value="HIS_KIN"/>
    <property type="match status" value="1"/>
</dbReference>
<dbReference type="InterPro" id="IPR035965">
    <property type="entry name" value="PAS-like_dom_sf"/>
</dbReference>
<dbReference type="CDD" id="cd06225">
    <property type="entry name" value="HAMP"/>
    <property type="match status" value="1"/>
</dbReference>
<feature type="coiled-coil region" evidence="10">
    <location>
        <begin position="349"/>
        <end position="376"/>
    </location>
</feature>
<evidence type="ECO:0000259" key="13">
    <source>
        <dbReference type="PROSITE" id="PS50112"/>
    </source>
</evidence>
<dbReference type="InterPro" id="IPR000014">
    <property type="entry name" value="PAS"/>
</dbReference>
<dbReference type="InterPro" id="IPR003594">
    <property type="entry name" value="HATPase_dom"/>
</dbReference>
<dbReference type="GO" id="GO:0005524">
    <property type="term" value="F:ATP binding"/>
    <property type="evidence" value="ECO:0007669"/>
    <property type="project" value="UniProtKB-KW"/>
</dbReference>
<evidence type="ECO:0000256" key="4">
    <source>
        <dbReference type="ARBA" id="ARBA00022475"/>
    </source>
</evidence>
<dbReference type="InterPro" id="IPR036890">
    <property type="entry name" value="HATPase_C_sf"/>
</dbReference>
<evidence type="ECO:0000256" key="8">
    <source>
        <dbReference type="ARBA" id="ARBA00022777"/>
    </source>
</evidence>
<dbReference type="SMART" id="SM00304">
    <property type="entry name" value="HAMP"/>
    <property type="match status" value="1"/>
</dbReference>
<dbReference type="Pfam" id="PF02518">
    <property type="entry name" value="HATPase_c"/>
    <property type="match status" value="1"/>
</dbReference>
<name>A0A7V5U1U2_9BACT</name>
<dbReference type="EMBL" id="DROK01000041">
    <property type="protein sequence ID" value="HHI96497.1"/>
    <property type="molecule type" value="Genomic_DNA"/>
</dbReference>
<proteinExistence type="predicted"/>
<keyword evidence="6" id="KW-0808">Transferase</keyword>
<keyword evidence="11" id="KW-0472">Membrane</keyword>
<evidence type="ECO:0000259" key="12">
    <source>
        <dbReference type="PROSITE" id="PS50109"/>
    </source>
</evidence>
<comment type="subcellular location">
    <subcellularLocation>
        <location evidence="2">Cell membrane</location>
        <topology evidence="2">Multi-pass membrane protein</topology>
    </subcellularLocation>
</comment>
<dbReference type="SUPFAM" id="SSF158472">
    <property type="entry name" value="HAMP domain-like"/>
    <property type="match status" value="1"/>
</dbReference>
<evidence type="ECO:0000256" key="7">
    <source>
        <dbReference type="ARBA" id="ARBA00022741"/>
    </source>
</evidence>
<keyword evidence="10" id="KW-0175">Coiled coil</keyword>
<gene>
    <name evidence="15" type="ORF">ENJ96_01445</name>
</gene>
<dbReference type="NCBIfam" id="TIGR00229">
    <property type="entry name" value="sensory_box"/>
    <property type="match status" value="1"/>
</dbReference>
<dbReference type="PANTHER" id="PTHR44936">
    <property type="entry name" value="SENSOR PROTEIN CREC"/>
    <property type="match status" value="1"/>
</dbReference>
<keyword evidence="11" id="KW-0812">Transmembrane</keyword>
<dbReference type="SUPFAM" id="SSF47384">
    <property type="entry name" value="Homodimeric domain of signal transducing histidine kinase"/>
    <property type="match status" value="1"/>
</dbReference>
<dbReference type="PROSITE" id="PS50112">
    <property type="entry name" value="PAS"/>
    <property type="match status" value="1"/>
</dbReference>
<feature type="transmembrane region" description="Helical" evidence="11">
    <location>
        <begin position="285"/>
        <end position="305"/>
    </location>
</feature>
<comment type="catalytic activity">
    <reaction evidence="1">
        <text>ATP + protein L-histidine = ADP + protein N-phospho-L-histidine.</text>
        <dbReference type="EC" id="2.7.13.3"/>
    </reaction>
</comment>
<keyword evidence="8" id="KW-0418">Kinase</keyword>
<dbReference type="Gene3D" id="3.30.450.20">
    <property type="entry name" value="PAS domain"/>
    <property type="match status" value="1"/>
</dbReference>
<keyword evidence="5" id="KW-0597">Phosphoprotein</keyword>
<dbReference type="EC" id="2.7.13.3" evidence="3"/>
<dbReference type="CDD" id="cd00130">
    <property type="entry name" value="PAS"/>
    <property type="match status" value="1"/>
</dbReference>
<dbReference type="Gene3D" id="6.10.340.10">
    <property type="match status" value="1"/>
</dbReference>
<feature type="domain" description="HAMP" evidence="14">
    <location>
        <begin position="309"/>
        <end position="361"/>
    </location>
</feature>
<dbReference type="CDD" id="cd00082">
    <property type="entry name" value="HisKA"/>
    <property type="match status" value="1"/>
</dbReference>
<dbReference type="PRINTS" id="PR00344">
    <property type="entry name" value="BCTRLSENSOR"/>
</dbReference>
<sequence>MSASLEKRKKRREFAIIILALVLLGILIFVEIKAFKEIPSGEANLLAYTLLHVNALLLLVVAYLVIRNLLKIFLEGPKGKLAERLRTRIAVAFLFLALVPTIFLFLVSLKFVETSLEFWFSSNLDRSLQEALLEAQSIYQEKERELTGKADEFIKRYLKKTSRLRSKRVKEWRRRLKLDSLEIYAPSGRLIKGAYSEKPAIRFGVPPSLLKEIFENQEAASEISKFKDKVLLRVFVPASYRKQPVAVATGIFLDPGLEKLISEVGKGVETYQQLKFFKAPLKSSLLMLLLLVTLLTIFFAIWFGLKFARRLTEPVHALAQATTQIASGNFDVELPEESEDEVGQLVRAFRQMTTDLKNYRAKVEETTRALHQTNQELRKRTWYLETVLANVTAGVVALDTEDRITLINRLAAKIFGAPRGKLLGQKIWEVLPEEYQEKARELLFQARTDPKKIVQQPVPVKIKGKPLVLAVTVTLLETEEGEVLGYLCLLEDITEKERIQRLAAWREVARRIAHEVKNPLTPIQLSAQRLRKRLYDKLGPEEREILSRCTTTIEKQVEELKHLVNEFSAFARLPSLKPKEEDLVQTIREVVDLYQAGHPQIKFNFSENGPVKAIFDREQIKRVFLNLFDNAVRAMPDGGTVDIALERDNGVVRIAVADTGPGVAPELRERLFEPYFSGHGGSGLGLAIVNSIIREHGGKIWVTENKPQGAKFIIELPAQS</sequence>
<keyword evidence="9" id="KW-0067">ATP-binding</keyword>
<dbReference type="SMART" id="SM00388">
    <property type="entry name" value="HisKA"/>
    <property type="match status" value="1"/>
</dbReference>
<feature type="domain" description="PAS" evidence="13">
    <location>
        <begin position="380"/>
        <end position="450"/>
    </location>
</feature>
<dbReference type="InterPro" id="IPR013656">
    <property type="entry name" value="PAS_4"/>
</dbReference>
<accession>A0A7V5U1U2</accession>
<dbReference type="InterPro" id="IPR050980">
    <property type="entry name" value="2C_sensor_his_kinase"/>
</dbReference>
<organism evidence="15">
    <name type="scientific">Thermodesulfatator atlanticus</name>
    <dbReference type="NCBI Taxonomy" id="501497"/>
    <lineage>
        <taxon>Bacteria</taxon>
        <taxon>Pseudomonadati</taxon>
        <taxon>Thermodesulfobacteriota</taxon>
        <taxon>Thermodesulfobacteria</taxon>
        <taxon>Thermodesulfobacteriales</taxon>
        <taxon>Thermodesulfatatoraceae</taxon>
        <taxon>Thermodesulfatator</taxon>
    </lineage>
</organism>
<dbReference type="InterPro" id="IPR004358">
    <property type="entry name" value="Sig_transdc_His_kin-like_C"/>
</dbReference>
<dbReference type="SUPFAM" id="SSF55874">
    <property type="entry name" value="ATPase domain of HSP90 chaperone/DNA topoisomerase II/histidine kinase"/>
    <property type="match status" value="1"/>
</dbReference>
<dbReference type="InterPro" id="IPR017232">
    <property type="entry name" value="NtrY"/>
</dbReference>
<dbReference type="SUPFAM" id="SSF55785">
    <property type="entry name" value="PYP-like sensor domain (PAS domain)"/>
    <property type="match status" value="1"/>
</dbReference>
<reference evidence="15" key="1">
    <citation type="journal article" date="2020" name="mSystems">
        <title>Genome- and Community-Level Interaction Insights into Carbon Utilization and Element Cycling Functions of Hydrothermarchaeota in Hydrothermal Sediment.</title>
        <authorList>
            <person name="Zhou Z."/>
            <person name="Liu Y."/>
            <person name="Xu W."/>
            <person name="Pan J."/>
            <person name="Luo Z.H."/>
            <person name="Li M."/>
        </authorList>
    </citation>
    <scope>NUCLEOTIDE SEQUENCE [LARGE SCALE GENOMIC DNA]</scope>
    <source>
        <strain evidence="15">HyVt-533</strain>
    </source>
</reference>
<dbReference type="InterPro" id="IPR036097">
    <property type="entry name" value="HisK_dim/P_sf"/>
</dbReference>
<dbReference type="Proteomes" id="UP000886101">
    <property type="component" value="Unassembled WGS sequence"/>
</dbReference>
<dbReference type="GO" id="GO:0000155">
    <property type="term" value="F:phosphorelay sensor kinase activity"/>
    <property type="evidence" value="ECO:0007669"/>
    <property type="project" value="InterPro"/>
</dbReference>
<evidence type="ECO:0000256" key="1">
    <source>
        <dbReference type="ARBA" id="ARBA00000085"/>
    </source>
</evidence>
<dbReference type="Gene3D" id="3.30.565.10">
    <property type="entry name" value="Histidine kinase-like ATPase, C-terminal domain"/>
    <property type="match status" value="1"/>
</dbReference>
<feature type="transmembrane region" description="Helical" evidence="11">
    <location>
        <begin position="45"/>
        <end position="66"/>
    </location>
</feature>
<evidence type="ECO:0000256" key="11">
    <source>
        <dbReference type="SAM" id="Phobius"/>
    </source>
</evidence>
<comment type="caution">
    <text evidence="15">The sequence shown here is derived from an EMBL/GenBank/DDBJ whole genome shotgun (WGS) entry which is preliminary data.</text>
</comment>
<dbReference type="InterPro" id="IPR005467">
    <property type="entry name" value="His_kinase_dom"/>
</dbReference>
<protein>
    <recommendedName>
        <fullName evidence="3">histidine kinase</fullName>
        <ecNumber evidence="3">2.7.13.3</ecNumber>
    </recommendedName>
</protein>
<evidence type="ECO:0000259" key="14">
    <source>
        <dbReference type="PROSITE" id="PS50885"/>
    </source>
</evidence>
<evidence type="ECO:0000256" key="9">
    <source>
        <dbReference type="ARBA" id="ARBA00022840"/>
    </source>
</evidence>
<dbReference type="InterPro" id="IPR003660">
    <property type="entry name" value="HAMP_dom"/>
</dbReference>
<dbReference type="PIRSF" id="PIRSF037532">
    <property type="entry name" value="STHK_NtrY"/>
    <property type="match status" value="1"/>
</dbReference>
<dbReference type="InterPro" id="IPR003661">
    <property type="entry name" value="HisK_dim/P_dom"/>
</dbReference>
<dbReference type="Gene3D" id="1.10.287.130">
    <property type="match status" value="1"/>
</dbReference>
<evidence type="ECO:0000256" key="5">
    <source>
        <dbReference type="ARBA" id="ARBA00022553"/>
    </source>
</evidence>
<feature type="domain" description="Histidine kinase" evidence="12">
    <location>
        <begin position="511"/>
        <end position="720"/>
    </location>
</feature>
<evidence type="ECO:0000256" key="2">
    <source>
        <dbReference type="ARBA" id="ARBA00004651"/>
    </source>
</evidence>
<evidence type="ECO:0000256" key="10">
    <source>
        <dbReference type="SAM" id="Coils"/>
    </source>
</evidence>
<dbReference type="CDD" id="cd00075">
    <property type="entry name" value="HATPase"/>
    <property type="match status" value="1"/>
</dbReference>